<organism evidence="1">
    <name type="scientific">Phocaeicola vulgatus</name>
    <name type="common">Bacteroides vulgatus</name>
    <dbReference type="NCBI Taxonomy" id="821"/>
    <lineage>
        <taxon>Bacteria</taxon>
        <taxon>Pseudomonadati</taxon>
        <taxon>Bacteroidota</taxon>
        <taxon>Bacteroidia</taxon>
        <taxon>Bacteroidales</taxon>
        <taxon>Bacteroidaceae</taxon>
        <taxon>Phocaeicola</taxon>
    </lineage>
</organism>
<name>A0A395UMH8_PHOVU</name>
<evidence type="ECO:0000313" key="1">
    <source>
        <dbReference type="EMBL" id="RGR39002.1"/>
    </source>
</evidence>
<protein>
    <submittedName>
        <fullName evidence="1">Uncharacterized protein</fullName>
    </submittedName>
</protein>
<proteinExistence type="predicted"/>
<dbReference type="Proteomes" id="UP000266497">
    <property type="component" value="Unassembled WGS sequence"/>
</dbReference>
<reference evidence="1" key="1">
    <citation type="submission" date="2018-08" db="EMBL/GenBank/DDBJ databases">
        <title>A genome reference for cultivated species of the human gut microbiota.</title>
        <authorList>
            <person name="Zou Y."/>
            <person name="Xue W."/>
            <person name="Luo G."/>
        </authorList>
    </citation>
    <scope>NUCLEOTIDE SEQUENCE [LARGE SCALE GENOMIC DNA]</scope>
    <source>
        <strain evidence="1">AF25-30LB</strain>
    </source>
</reference>
<sequence>MSKNNYIKIAQSITSTKLIKIESWNGYSTLVFIRTSGATGLYSIDGNWADSAKFTRLSGPLGKDHFNAYREGNGNIYVKTTTQSEPLTVTSVGSNHVFKFEESDKDVDSLIVLQ</sequence>
<gene>
    <name evidence="1" type="ORF">DWY53_11535</name>
</gene>
<dbReference type="RefSeq" id="WP_117893003.1">
    <property type="nucleotide sequence ID" value="NZ_JAKKXU010000058.1"/>
</dbReference>
<accession>A0A395UMH8</accession>
<dbReference type="EMBL" id="QRUD01000029">
    <property type="protein sequence ID" value="RGR39002.1"/>
    <property type="molecule type" value="Genomic_DNA"/>
</dbReference>
<dbReference type="AlphaFoldDB" id="A0A395UMH8"/>
<comment type="caution">
    <text evidence="1">The sequence shown here is derived from an EMBL/GenBank/DDBJ whole genome shotgun (WGS) entry which is preliminary data.</text>
</comment>